<name>A0A382ZXY7_9ZZZZ</name>
<dbReference type="InterPro" id="IPR015424">
    <property type="entry name" value="PyrdxlP-dep_Trfase"/>
</dbReference>
<dbReference type="InterPro" id="IPR015421">
    <property type="entry name" value="PyrdxlP-dep_Trfase_major"/>
</dbReference>
<comment type="cofactor">
    <cofactor evidence="1">
        <name>pyridoxal 5'-phosphate</name>
        <dbReference type="ChEBI" id="CHEBI:597326"/>
    </cofactor>
</comment>
<evidence type="ECO:0000256" key="3">
    <source>
        <dbReference type="ARBA" id="ARBA00022898"/>
    </source>
</evidence>
<gene>
    <name evidence="7" type="ORF">METZ01_LOCUS453175</name>
</gene>
<dbReference type="Pfam" id="PF00266">
    <property type="entry name" value="Aminotran_5"/>
    <property type="match status" value="1"/>
</dbReference>
<dbReference type="PANTHER" id="PTHR43247:SF1">
    <property type="entry name" value="PHOSPHOSERINE AMINOTRANSFERASE"/>
    <property type="match status" value="1"/>
</dbReference>
<organism evidence="7">
    <name type="scientific">marine metagenome</name>
    <dbReference type="NCBI Taxonomy" id="408172"/>
    <lineage>
        <taxon>unclassified sequences</taxon>
        <taxon>metagenomes</taxon>
        <taxon>ecological metagenomes</taxon>
    </lineage>
</organism>
<dbReference type="GO" id="GO:0004648">
    <property type="term" value="F:O-phospho-L-serine:2-oxoglutarate aminotransferase activity"/>
    <property type="evidence" value="ECO:0007669"/>
    <property type="project" value="UniProtKB-EC"/>
</dbReference>
<evidence type="ECO:0000256" key="1">
    <source>
        <dbReference type="ARBA" id="ARBA00001933"/>
    </source>
</evidence>
<evidence type="ECO:0000313" key="7">
    <source>
        <dbReference type="EMBL" id="SVE00321.1"/>
    </source>
</evidence>
<feature type="non-terminal residue" evidence="7">
    <location>
        <position position="131"/>
    </location>
</feature>
<dbReference type="GO" id="GO:0005737">
    <property type="term" value="C:cytoplasm"/>
    <property type="evidence" value="ECO:0007669"/>
    <property type="project" value="TreeGrafter"/>
</dbReference>
<keyword evidence="2" id="KW-0808">Transferase</keyword>
<dbReference type="SUPFAM" id="SSF53383">
    <property type="entry name" value="PLP-dependent transferases"/>
    <property type="match status" value="1"/>
</dbReference>
<reference evidence="7" key="1">
    <citation type="submission" date="2018-05" db="EMBL/GenBank/DDBJ databases">
        <authorList>
            <person name="Lanie J.A."/>
            <person name="Ng W.-L."/>
            <person name="Kazmierczak K.M."/>
            <person name="Andrzejewski T.M."/>
            <person name="Davidsen T.M."/>
            <person name="Wayne K.J."/>
            <person name="Tettelin H."/>
            <person name="Glass J.I."/>
            <person name="Rusch D."/>
            <person name="Podicherti R."/>
            <person name="Tsui H.-C.T."/>
            <person name="Winkler M.E."/>
        </authorList>
    </citation>
    <scope>NUCLEOTIDE SEQUENCE</scope>
</reference>
<dbReference type="AlphaFoldDB" id="A0A382ZXY7"/>
<proteinExistence type="predicted"/>
<dbReference type="Gene3D" id="3.40.640.10">
    <property type="entry name" value="Type I PLP-dependent aspartate aminotransferase-like (Major domain)"/>
    <property type="match status" value="1"/>
</dbReference>
<dbReference type="InterPro" id="IPR022278">
    <property type="entry name" value="Pser_aminoTfrase"/>
</dbReference>
<evidence type="ECO:0000259" key="6">
    <source>
        <dbReference type="Pfam" id="PF00266"/>
    </source>
</evidence>
<evidence type="ECO:0000256" key="2">
    <source>
        <dbReference type="ARBA" id="ARBA00022679"/>
    </source>
</evidence>
<protein>
    <recommendedName>
        <fullName evidence="6">Aminotransferase class V domain-containing protein</fullName>
    </recommendedName>
</protein>
<evidence type="ECO:0000256" key="5">
    <source>
        <dbReference type="ARBA" id="ARBA00049007"/>
    </source>
</evidence>
<keyword evidence="3" id="KW-0663">Pyridoxal phosphate</keyword>
<evidence type="ECO:0000256" key="4">
    <source>
        <dbReference type="ARBA" id="ARBA00029440"/>
    </source>
</evidence>
<sequence>MTRAHNFSAGPCTLPVEVLEALQAEMVDYQESGMSLIEMSHRGQHFDAVFEEAITLVREQYSVPNEFEILLLQGGATLQFSMVPMNLLGDGTRAAYVNSGHWAKGAIADARYYGDVYVAWDGKADRYRRMP</sequence>
<comment type="catalytic activity">
    <reaction evidence="5">
        <text>O-phospho-L-serine + 2-oxoglutarate = 3-phosphooxypyruvate + L-glutamate</text>
        <dbReference type="Rhea" id="RHEA:14329"/>
        <dbReference type="ChEBI" id="CHEBI:16810"/>
        <dbReference type="ChEBI" id="CHEBI:18110"/>
        <dbReference type="ChEBI" id="CHEBI:29985"/>
        <dbReference type="ChEBI" id="CHEBI:57524"/>
        <dbReference type="EC" id="2.6.1.52"/>
    </reaction>
</comment>
<accession>A0A382ZXY7</accession>
<dbReference type="GO" id="GO:0006564">
    <property type="term" value="P:L-serine biosynthetic process"/>
    <property type="evidence" value="ECO:0007669"/>
    <property type="project" value="InterPro"/>
</dbReference>
<feature type="domain" description="Aminotransferase class V" evidence="6">
    <location>
        <begin position="6"/>
        <end position="110"/>
    </location>
</feature>
<dbReference type="InterPro" id="IPR000192">
    <property type="entry name" value="Aminotrans_V_dom"/>
</dbReference>
<dbReference type="GO" id="GO:0030170">
    <property type="term" value="F:pyridoxal phosphate binding"/>
    <property type="evidence" value="ECO:0007669"/>
    <property type="project" value="TreeGrafter"/>
</dbReference>
<dbReference type="EMBL" id="UINC01187541">
    <property type="protein sequence ID" value="SVE00321.1"/>
    <property type="molecule type" value="Genomic_DNA"/>
</dbReference>
<comment type="pathway">
    <text evidence="4">Amino-acid biosynthesis.</text>
</comment>
<dbReference type="PANTHER" id="PTHR43247">
    <property type="entry name" value="PHOSPHOSERINE AMINOTRANSFERASE"/>
    <property type="match status" value="1"/>
</dbReference>